<dbReference type="SUPFAM" id="SSF56519">
    <property type="entry name" value="Penicillin binding protein dimerisation domain"/>
    <property type="match status" value="1"/>
</dbReference>
<dbReference type="PANTHER" id="PTHR30627">
    <property type="entry name" value="PEPTIDOGLYCAN D,D-TRANSPEPTIDASE"/>
    <property type="match status" value="1"/>
</dbReference>
<gene>
    <name evidence="14 17" type="primary">mrdA</name>
    <name evidence="17" type="ORF">RBH19_02580</name>
</gene>
<evidence type="ECO:0000256" key="8">
    <source>
        <dbReference type="ARBA" id="ARBA00022801"/>
    </source>
</evidence>
<comment type="subcellular location">
    <subcellularLocation>
        <location evidence="14">Cell inner membrane</location>
        <topology evidence="14">Single-pass membrane protein</topology>
    </subcellularLocation>
    <subcellularLocation>
        <location evidence="2">Cell membrane</location>
    </subcellularLocation>
    <subcellularLocation>
        <location evidence="1">Membrane</location>
        <topology evidence="1">Single-pass membrane protein</topology>
    </subcellularLocation>
</comment>
<comment type="similarity">
    <text evidence="14">Belongs to the transpeptidase family. MrdA subfamily.</text>
</comment>
<evidence type="ECO:0000313" key="18">
    <source>
        <dbReference type="Proteomes" id="UP001239019"/>
    </source>
</evidence>
<dbReference type="GO" id="GO:0009002">
    <property type="term" value="F:serine-type D-Ala-D-Ala carboxypeptidase activity"/>
    <property type="evidence" value="ECO:0007669"/>
    <property type="project" value="UniProtKB-EC"/>
</dbReference>
<dbReference type="InterPro" id="IPR001460">
    <property type="entry name" value="PCN-bd_Tpept"/>
</dbReference>
<keyword evidence="11 14" id="KW-1133">Transmembrane helix</keyword>
<dbReference type="EMBL" id="JAVDDT010000001">
    <property type="protein sequence ID" value="MDQ2068758.1"/>
    <property type="molecule type" value="Genomic_DNA"/>
</dbReference>
<dbReference type="HAMAP" id="MF_02081">
    <property type="entry name" value="MrdA_transpept"/>
    <property type="match status" value="1"/>
</dbReference>
<evidence type="ECO:0000256" key="13">
    <source>
        <dbReference type="ARBA" id="ARBA00023316"/>
    </source>
</evidence>
<dbReference type="EC" id="3.4.16.4" evidence="14"/>
<keyword evidence="13 14" id="KW-0961">Cell wall biogenesis/degradation</keyword>
<dbReference type="InterPro" id="IPR012338">
    <property type="entry name" value="Beta-lactam/transpept-like"/>
</dbReference>
<evidence type="ECO:0000256" key="14">
    <source>
        <dbReference type="HAMAP-Rule" id="MF_02081"/>
    </source>
</evidence>
<dbReference type="Proteomes" id="UP001239019">
    <property type="component" value="Unassembled WGS sequence"/>
</dbReference>
<evidence type="ECO:0000313" key="17">
    <source>
        <dbReference type="EMBL" id="MDQ2068758.1"/>
    </source>
</evidence>
<evidence type="ECO:0000259" key="16">
    <source>
        <dbReference type="Pfam" id="PF03717"/>
    </source>
</evidence>
<proteinExistence type="inferred from homology"/>
<dbReference type="PANTHER" id="PTHR30627:SF2">
    <property type="entry name" value="PEPTIDOGLYCAN D,D-TRANSPEPTIDASE MRDA"/>
    <property type="match status" value="1"/>
</dbReference>
<dbReference type="SUPFAM" id="SSF56601">
    <property type="entry name" value="beta-lactamase/transpeptidase-like"/>
    <property type="match status" value="1"/>
</dbReference>
<comment type="pathway">
    <text evidence="14">Cell wall biogenesis; peptidoglycan biosynthesis.</text>
</comment>
<keyword evidence="9 14" id="KW-0133">Cell shape</keyword>
<dbReference type="Gene3D" id="3.30.1390.30">
    <property type="entry name" value="Penicillin-binding protein 2a, domain 3"/>
    <property type="match status" value="1"/>
</dbReference>
<reference evidence="17 18" key="1">
    <citation type="submission" date="2023-08" db="EMBL/GenBank/DDBJ databases">
        <title>Whole-genome sequencing of halo(alkali)philic microorganisms from hypersaline lakes.</title>
        <authorList>
            <person name="Sorokin D.Y."/>
            <person name="Abbas B."/>
            <person name="Merkel A.Y."/>
        </authorList>
    </citation>
    <scope>NUCLEOTIDE SEQUENCE [LARGE SCALE GENOMIC DNA]</scope>
    <source>
        <strain evidence="17 18">AB-CW4</strain>
    </source>
</reference>
<evidence type="ECO:0000256" key="7">
    <source>
        <dbReference type="ARBA" id="ARBA00022692"/>
    </source>
</evidence>
<dbReference type="InterPro" id="IPR036138">
    <property type="entry name" value="PBP_dimer_sf"/>
</dbReference>
<organism evidence="17 18">
    <name type="scientific">Natronospira bacteriovora</name>
    <dbReference type="NCBI Taxonomy" id="3069753"/>
    <lineage>
        <taxon>Bacteria</taxon>
        <taxon>Pseudomonadati</taxon>
        <taxon>Pseudomonadota</taxon>
        <taxon>Gammaproteobacteria</taxon>
        <taxon>Natronospirales</taxon>
        <taxon>Natronospiraceae</taxon>
        <taxon>Natronospira</taxon>
    </lineage>
</organism>
<evidence type="ECO:0000256" key="3">
    <source>
        <dbReference type="ARBA" id="ARBA00022475"/>
    </source>
</evidence>
<accession>A0ABU0W4R9</accession>
<keyword evidence="18" id="KW-1185">Reference proteome</keyword>
<comment type="function">
    <text evidence="14">Catalyzes cross-linking of the peptidoglycan cell wall.</text>
</comment>
<evidence type="ECO:0000256" key="6">
    <source>
        <dbReference type="ARBA" id="ARBA00022670"/>
    </source>
</evidence>
<keyword evidence="4 14" id="KW-0997">Cell inner membrane</keyword>
<keyword evidence="10 14" id="KW-0573">Peptidoglycan synthesis</keyword>
<evidence type="ECO:0000256" key="11">
    <source>
        <dbReference type="ARBA" id="ARBA00022989"/>
    </source>
</evidence>
<evidence type="ECO:0000259" key="15">
    <source>
        <dbReference type="Pfam" id="PF00905"/>
    </source>
</evidence>
<dbReference type="InterPro" id="IPR050515">
    <property type="entry name" value="Beta-lactam/transpept"/>
</dbReference>
<sequence length="626" mass="69889">MSVHLHIRDQEQDRRLFMRRGIVAAVLATGLLLLLVARMFVLQVVDHQHYATLADGNRVRVEPIPPTRGLIFDRRGEILAENVPNYQLELIPEQVEDIGATLDALGAMIEIRESDRERFFRLLRSQRRFQPVPIRQNLTETEIARFSVDRQSFPGVEIRARLARHYPHGELTSHLVGYLGAISREDLNRIDRSRYSGTTQIGKTGIEFSYEPILHGGAGSRRVETNAQGRVIRTLDVREPAVPGDDLYLSIDLRLQRVAWDAMEGKQGAVVALDTRDGSVLAMVSRPGYDPNVLATGLDRTAFRAMESDPARPLFDRATRGRYPPGSTVKPFLGLAGLDANAMDPDHQVNCTGEFFIDGRDRPFRDWRREGHGPTDFKRAMAESCDIYYYMLAMELGIDRIHHYLTQFGLGSRAGLDIPGESAGLIPSREWKRRALGEGWFHGETVIAGIGQGYMLATPLQLAKATAALANRGELRRPRLLHGLRNAFTREFEAMAAPEPYRSELLDQINSNNWQLTVDAMVESIHGPRGTGRSIGFGAPYRIAGKTGTAQVFGLGEDEEYEHEEVAFHLRDHALFIAFAPAEDPKIAISVLVEHGGSGGGVAAPVARKVMDEFLLHRQEENDNGR</sequence>
<comment type="catalytic activity">
    <reaction evidence="14">
        <text>Preferential cleavage: (Ac)2-L-Lys-D-Ala-|-D-Ala. Also transpeptidation of peptidyl-alanyl moieties that are N-acyl substituents of D-alanine.</text>
        <dbReference type="EC" id="3.4.16.4"/>
    </reaction>
</comment>
<comment type="caution">
    <text evidence="17">The sequence shown here is derived from an EMBL/GenBank/DDBJ whole genome shotgun (WGS) entry which is preliminary data.</text>
</comment>
<evidence type="ECO:0000256" key="5">
    <source>
        <dbReference type="ARBA" id="ARBA00022645"/>
    </source>
</evidence>
<feature type="domain" description="Penicillin-binding protein transpeptidase" evidence="15">
    <location>
        <begin position="268"/>
        <end position="612"/>
    </location>
</feature>
<dbReference type="Pfam" id="PF00905">
    <property type="entry name" value="Transpeptidase"/>
    <property type="match status" value="1"/>
</dbReference>
<protein>
    <recommendedName>
        <fullName evidence="14">Peptidoglycan D,D-transpeptidase MrdA</fullName>
        <ecNumber evidence="14">3.4.16.4</ecNumber>
    </recommendedName>
    <alternativeName>
        <fullName evidence="14">Penicillin-binding protein 2</fullName>
        <shortName evidence="14">PBP-2</shortName>
    </alternativeName>
</protein>
<keyword evidence="12 14" id="KW-0472">Membrane</keyword>
<keyword evidence="7 14" id="KW-0812">Transmembrane</keyword>
<keyword evidence="6 14" id="KW-0645">Protease</keyword>
<dbReference type="InterPro" id="IPR005311">
    <property type="entry name" value="PBP_dimer"/>
</dbReference>
<dbReference type="InterPro" id="IPR017790">
    <property type="entry name" value="Penicillin-binding_protein_2"/>
</dbReference>
<dbReference type="RefSeq" id="WP_306727235.1">
    <property type="nucleotide sequence ID" value="NZ_JAVDDT010000001.1"/>
</dbReference>
<name>A0ABU0W4R9_9GAMM</name>
<keyword evidence="3 14" id="KW-1003">Cell membrane</keyword>
<dbReference type="Pfam" id="PF03717">
    <property type="entry name" value="PBP_dimer"/>
    <property type="match status" value="1"/>
</dbReference>
<comment type="caution">
    <text evidence="14">Lacks conserved residue(s) required for the propagation of feature annotation.</text>
</comment>
<evidence type="ECO:0000256" key="12">
    <source>
        <dbReference type="ARBA" id="ARBA00023136"/>
    </source>
</evidence>
<feature type="domain" description="Penicillin-binding protein dimerisation" evidence="16">
    <location>
        <begin position="63"/>
        <end position="235"/>
    </location>
</feature>
<dbReference type="Gene3D" id="3.40.710.10">
    <property type="entry name" value="DD-peptidase/beta-lactamase superfamily"/>
    <property type="match status" value="1"/>
</dbReference>
<feature type="active site" description="Acyl-ester intermediate" evidence="14">
    <location>
        <position position="327"/>
    </location>
</feature>
<keyword evidence="5 14" id="KW-0121">Carboxypeptidase</keyword>
<keyword evidence="8 14" id="KW-0378">Hydrolase</keyword>
<evidence type="ECO:0000256" key="9">
    <source>
        <dbReference type="ARBA" id="ARBA00022960"/>
    </source>
</evidence>
<dbReference type="NCBIfam" id="TIGR03423">
    <property type="entry name" value="pbp2_mrdA"/>
    <property type="match status" value="1"/>
</dbReference>
<evidence type="ECO:0000256" key="2">
    <source>
        <dbReference type="ARBA" id="ARBA00004236"/>
    </source>
</evidence>
<evidence type="ECO:0000256" key="4">
    <source>
        <dbReference type="ARBA" id="ARBA00022519"/>
    </source>
</evidence>
<dbReference type="Gene3D" id="3.90.1310.10">
    <property type="entry name" value="Penicillin-binding protein 2a (Domain 2)"/>
    <property type="match status" value="1"/>
</dbReference>
<feature type="transmembrane region" description="Helical" evidence="14">
    <location>
        <begin position="21"/>
        <end position="41"/>
    </location>
</feature>
<evidence type="ECO:0000256" key="10">
    <source>
        <dbReference type="ARBA" id="ARBA00022984"/>
    </source>
</evidence>
<evidence type="ECO:0000256" key="1">
    <source>
        <dbReference type="ARBA" id="ARBA00004167"/>
    </source>
</evidence>